<keyword evidence="4 6" id="KW-1133">Transmembrane helix</keyword>
<dbReference type="AlphaFoldDB" id="A0A1Y1XFI6"/>
<feature type="transmembrane region" description="Helical" evidence="6">
    <location>
        <begin position="185"/>
        <end position="208"/>
    </location>
</feature>
<proteinExistence type="inferred from homology"/>
<evidence type="ECO:0000259" key="7">
    <source>
        <dbReference type="Pfam" id="PF01490"/>
    </source>
</evidence>
<evidence type="ECO:0000313" key="9">
    <source>
        <dbReference type="Proteomes" id="UP000193498"/>
    </source>
</evidence>
<keyword evidence="5 6" id="KW-0472">Membrane</keyword>
<dbReference type="PANTHER" id="PTHR22950:SF349">
    <property type="entry name" value="AMINO ACID TRANSPORTER TRANSMEMBRANE DOMAIN-CONTAINING PROTEIN"/>
    <property type="match status" value="1"/>
</dbReference>
<dbReference type="EMBL" id="MCFE01000609">
    <property type="protein sequence ID" value="ORX84518.1"/>
    <property type="molecule type" value="Genomic_DNA"/>
</dbReference>
<evidence type="ECO:0000256" key="5">
    <source>
        <dbReference type="ARBA" id="ARBA00023136"/>
    </source>
</evidence>
<evidence type="ECO:0000256" key="3">
    <source>
        <dbReference type="ARBA" id="ARBA00022692"/>
    </source>
</evidence>
<accession>A0A1Y1XFI6</accession>
<comment type="subcellular location">
    <subcellularLocation>
        <location evidence="1">Membrane</location>
        <topology evidence="1">Multi-pass membrane protein</topology>
    </subcellularLocation>
</comment>
<feature type="domain" description="Amino acid transporter transmembrane" evidence="7">
    <location>
        <begin position="56"/>
        <end position="392"/>
    </location>
</feature>
<evidence type="ECO:0000256" key="4">
    <source>
        <dbReference type="ARBA" id="ARBA00022989"/>
    </source>
</evidence>
<comment type="similarity">
    <text evidence="2">Belongs to the amino acid/polyamine transporter 2 family.</text>
</comment>
<comment type="caution">
    <text evidence="8">The sequence shown here is derived from an EMBL/GenBank/DDBJ whole genome shotgun (WGS) entry which is preliminary data.</text>
</comment>
<organism evidence="8 9">
    <name type="scientific">Basidiobolus meristosporus CBS 931.73</name>
    <dbReference type="NCBI Taxonomy" id="1314790"/>
    <lineage>
        <taxon>Eukaryota</taxon>
        <taxon>Fungi</taxon>
        <taxon>Fungi incertae sedis</taxon>
        <taxon>Zoopagomycota</taxon>
        <taxon>Entomophthoromycotina</taxon>
        <taxon>Basidiobolomycetes</taxon>
        <taxon>Basidiobolales</taxon>
        <taxon>Basidiobolaceae</taxon>
        <taxon>Basidiobolus</taxon>
    </lineage>
</organism>
<keyword evidence="3 6" id="KW-0812">Transmembrane</keyword>
<feature type="transmembrane region" description="Helical" evidence="6">
    <location>
        <begin position="32"/>
        <end position="51"/>
    </location>
</feature>
<gene>
    <name evidence="8" type="ORF">K493DRAFT_387366</name>
</gene>
<feature type="transmembrane region" description="Helical" evidence="6">
    <location>
        <begin position="312"/>
        <end position="332"/>
    </location>
</feature>
<feature type="transmembrane region" description="Helical" evidence="6">
    <location>
        <begin position="228"/>
        <end position="247"/>
    </location>
</feature>
<dbReference type="InterPro" id="IPR013057">
    <property type="entry name" value="AA_transpt_TM"/>
</dbReference>
<feature type="transmembrane region" description="Helical" evidence="6">
    <location>
        <begin position="149"/>
        <end position="173"/>
    </location>
</feature>
<feature type="transmembrane region" description="Helical" evidence="6">
    <location>
        <begin position="372"/>
        <end position="394"/>
    </location>
</feature>
<keyword evidence="9" id="KW-1185">Reference proteome</keyword>
<evidence type="ECO:0000256" key="2">
    <source>
        <dbReference type="ARBA" id="ARBA00008066"/>
    </source>
</evidence>
<feature type="transmembrane region" description="Helical" evidence="6">
    <location>
        <begin position="338"/>
        <end position="360"/>
    </location>
</feature>
<reference evidence="8 9" key="1">
    <citation type="submission" date="2016-07" db="EMBL/GenBank/DDBJ databases">
        <title>Pervasive Adenine N6-methylation of Active Genes in Fungi.</title>
        <authorList>
            <consortium name="DOE Joint Genome Institute"/>
            <person name="Mondo S.J."/>
            <person name="Dannebaum R.O."/>
            <person name="Kuo R.C."/>
            <person name="Labutti K."/>
            <person name="Haridas S."/>
            <person name="Kuo A."/>
            <person name="Salamov A."/>
            <person name="Ahrendt S.R."/>
            <person name="Lipzen A."/>
            <person name="Sullivan W."/>
            <person name="Andreopoulos W.B."/>
            <person name="Clum A."/>
            <person name="Lindquist E."/>
            <person name="Daum C."/>
            <person name="Ramamoorthy G.K."/>
            <person name="Gryganskyi A."/>
            <person name="Culley D."/>
            <person name="Magnuson J.K."/>
            <person name="James T.Y."/>
            <person name="O'Malley M.A."/>
            <person name="Stajich J.E."/>
            <person name="Spatafora J.W."/>
            <person name="Visel A."/>
            <person name="Grigoriev I.V."/>
        </authorList>
    </citation>
    <scope>NUCLEOTIDE SEQUENCE [LARGE SCALE GENOMIC DNA]</scope>
    <source>
        <strain evidence="8 9">CBS 931.73</strain>
    </source>
</reference>
<dbReference type="InParanoid" id="A0A1Y1XFI6"/>
<evidence type="ECO:0000256" key="1">
    <source>
        <dbReference type="ARBA" id="ARBA00004141"/>
    </source>
</evidence>
<sequence>MTWPDSNLSDKQYLKSEMPRRTYGAGHHGSSWGAYFNLVCIMAGSGLPFCLRQGGGILLIKCLYVDGKRLNSLAEVGHVAFGKCGRLLVNFFTATMMFGSSALFFILASANFRQLFKDVLPQITGAHWIVICTLMIWPPFVFMKTLKEVAILSFFGAFATVIMVFIVLVTGFTDLHNVTDVKHEYFNYLAFPSVLASVGFSFGGNSVFPHVEHSMSNRKDWPKVLKKALITVFLMYFVTAFVGYYVYGDKVESPILKTLPDGYCLTFAIVVITAHVLLTNPILLASLALEVEHLMKIDRIHMSGGQELLSRVAFRTILLSSSALVAVILPYFAEVITLLGAISNSMLIFVLPIVFNRRLFGGPSNLSTKLTELLIVFIGFMSCGFGTYSAIISLNEKINHGN</sequence>
<protein>
    <recommendedName>
        <fullName evidence="7">Amino acid transporter transmembrane domain-containing protein</fullName>
    </recommendedName>
</protein>
<dbReference type="GO" id="GO:0015179">
    <property type="term" value="F:L-amino acid transmembrane transporter activity"/>
    <property type="evidence" value="ECO:0007669"/>
    <property type="project" value="TreeGrafter"/>
</dbReference>
<name>A0A1Y1XFI6_9FUNG</name>
<dbReference type="Proteomes" id="UP000193498">
    <property type="component" value="Unassembled WGS sequence"/>
</dbReference>
<evidence type="ECO:0000256" key="6">
    <source>
        <dbReference type="SAM" id="Phobius"/>
    </source>
</evidence>
<dbReference type="PANTHER" id="PTHR22950">
    <property type="entry name" value="AMINO ACID TRANSPORTER"/>
    <property type="match status" value="1"/>
</dbReference>
<dbReference type="GO" id="GO:0005774">
    <property type="term" value="C:vacuolar membrane"/>
    <property type="evidence" value="ECO:0007669"/>
    <property type="project" value="TreeGrafter"/>
</dbReference>
<feature type="transmembrane region" description="Helical" evidence="6">
    <location>
        <begin position="119"/>
        <end position="137"/>
    </location>
</feature>
<dbReference type="STRING" id="1314790.A0A1Y1XFI6"/>
<evidence type="ECO:0000313" key="8">
    <source>
        <dbReference type="EMBL" id="ORX84518.1"/>
    </source>
</evidence>
<dbReference type="OrthoDB" id="40134at2759"/>
<dbReference type="Pfam" id="PF01490">
    <property type="entry name" value="Aa_trans"/>
    <property type="match status" value="1"/>
</dbReference>
<feature type="transmembrane region" description="Helical" evidence="6">
    <location>
        <begin position="267"/>
        <end position="291"/>
    </location>
</feature>
<feature type="transmembrane region" description="Helical" evidence="6">
    <location>
        <begin position="87"/>
        <end position="107"/>
    </location>
</feature>